<evidence type="ECO:0000256" key="5">
    <source>
        <dbReference type="ARBA" id="ARBA00022989"/>
    </source>
</evidence>
<feature type="transmembrane region" description="Helical" evidence="9">
    <location>
        <begin position="53"/>
        <end position="82"/>
    </location>
</feature>
<dbReference type="GO" id="GO:0016020">
    <property type="term" value="C:membrane"/>
    <property type="evidence" value="ECO:0007669"/>
    <property type="project" value="UniProtKB-SubCell"/>
</dbReference>
<name>A0A1V9Z9K1_ACHHY</name>
<dbReference type="GO" id="GO:0005783">
    <property type="term" value="C:endoplasmic reticulum"/>
    <property type="evidence" value="ECO:0007669"/>
    <property type="project" value="TreeGrafter"/>
</dbReference>
<keyword evidence="8" id="KW-0012">Acyltransferase</keyword>
<sequence>MRVAAAVPAPSAADAADAIHKLEHPELLVPNDPNPAFAYLGSMLQLRRLHSPVSFATAALVVYAPVGVALLLLRLLLLLLVAVLLPPVLTEDQLSWALVIVSAPMGILVTLVDPDGHWDAADPPGVVVANHLSEMDGIALKVLGPLDTLGYDFFKNSFFFQLLRNKIGFIYVPHVSRTQGGAAGRDALRQLLVEKVRLRQRPILCFPEGGMTNGRVGLLQYHTFMFSLGTRVQPIALTASDGVFPVHINDETSTCVANILWFLFLPWHRFTVRVLPPTTIGDGETPLAFAQRVMLATANALRIAPTPFLYKHKMRYLQWYRSQRARRPVGVSDKIDPSHTKP</sequence>
<evidence type="ECO:0000256" key="9">
    <source>
        <dbReference type="SAM" id="Phobius"/>
    </source>
</evidence>
<dbReference type="OrthoDB" id="1854593at2759"/>
<reference evidence="11 12" key="1">
    <citation type="journal article" date="2014" name="Genome Biol. Evol.">
        <title>The secreted proteins of Achlya hypogyna and Thraustotheca clavata identify the ancestral oomycete secretome and reveal gene acquisitions by horizontal gene transfer.</title>
        <authorList>
            <person name="Misner I."/>
            <person name="Blouin N."/>
            <person name="Leonard G."/>
            <person name="Richards T.A."/>
            <person name="Lane C.E."/>
        </authorList>
    </citation>
    <scope>NUCLEOTIDE SEQUENCE [LARGE SCALE GENOMIC DNA]</scope>
    <source>
        <strain evidence="11 12">ATCC 48635</strain>
    </source>
</reference>
<dbReference type="Pfam" id="PF01553">
    <property type="entry name" value="Acyltransferase"/>
    <property type="match status" value="1"/>
</dbReference>
<proteinExistence type="inferred from homology"/>
<evidence type="ECO:0000256" key="8">
    <source>
        <dbReference type="ARBA" id="ARBA00023315"/>
    </source>
</evidence>
<keyword evidence="6" id="KW-0443">Lipid metabolism</keyword>
<feature type="domain" description="Phospholipid/glycerol acyltransferase" evidence="10">
    <location>
        <begin position="125"/>
        <end position="240"/>
    </location>
</feature>
<keyword evidence="4 9" id="KW-0812">Transmembrane</keyword>
<evidence type="ECO:0000256" key="7">
    <source>
        <dbReference type="ARBA" id="ARBA00023136"/>
    </source>
</evidence>
<dbReference type="GO" id="GO:0042171">
    <property type="term" value="F:lysophosphatidic acid acyltransferase activity"/>
    <property type="evidence" value="ECO:0007669"/>
    <property type="project" value="TreeGrafter"/>
</dbReference>
<dbReference type="InterPro" id="IPR002123">
    <property type="entry name" value="Plipid/glycerol_acylTrfase"/>
</dbReference>
<dbReference type="PANTHER" id="PTHR23063">
    <property type="entry name" value="PHOSPHOLIPID ACYLTRANSFERASE"/>
    <property type="match status" value="1"/>
</dbReference>
<protein>
    <recommendedName>
        <fullName evidence="10">Phospholipid/glycerol acyltransferase domain-containing protein</fullName>
    </recommendedName>
</protein>
<evidence type="ECO:0000256" key="6">
    <source>
        <dbReference type="ARBA" id="ARBA00023098"/>
    </source>
</evidence>
<evidence type="ECO:0000256" key="4">
    <source>
        <dbReference type="ARBA" id="ARBA00022692"/>
    </source>
</evidence>
<evidence type="ECO:0000256" key="2">
    <source>
        <dbReference type="ARBA" id="ARBA00008655"/>
    </source>
</evidence>
<gene>
    <name evidence="11" type="ORF">ACHHYP_00987</name>
</gene>
<keyword evidence="3" id="KW-0808">Transferase</keyword>
<evidence type="ECO:0000313" key="12">
    <source>
        <dbReference type="Proteomes" id="UP000243579"/>
    </source>
</evidence>
<dbReference type="AlphaFoldDB" id="A0A1V9Z9K1"/>
<evidence type="ECO:0000313" key="11">
    <source>
        <dbReference type="EMBL" id="OQR94674.1"/>
    </source>
</evidence>
<evidence type="ECO:0000259" key="10">
    <source>
        <dbReference type="SMART" id="SM00563"/>
    </source>
</evidence>
<keyword evidence="7 9" id="KW-0472">Membrane</keyword>
<accession>A0A1V9Z9K1</accession>
<dbReference type="SUPFAM" id="SSF69593">
    <property type="entry name" value="Glycerol-3-phosphate (1)-acyltransferase"/>
    <property type="match status" value="1"/>
</dbReference>
<dbReference type="Proteomes" id="UP000243579">
    <property type="component" value="Unassembled WGS sequence"/>
</dbReference>
<dbReference type="SMART" id="SM00563">
    <property type="entry name" value="PlsC"/>
    <property type="match status" value="1"/>
</dbReference>
<keyword evidence="5 9" id="KW-1133">Transmembrane helix</keyword>
<organism evidence="11 12">
    <name type="scientific">Achlya hypogyna</name>
    <name type="common">Oomycete</name>
    <name type="synonym">Protoachlya hypogyna</name>
    <dbReference type="NCBI Taxonomy" id="1202772"/>
    <lineage>
        <taxon>Eukaryota</taxon>
        <taxon>Sar</taxon>
        <taxon>Stramenopiles</taxon>
        <taxon>Oomycota</taxon>
        <taxon>Saprolegniomycetes</taxon>
        <taxon>Saprolegniales</taxon>
        <taxon>Achlyaceae</taxon>
        <taxon>Achlya</taxon>
    </lineage>
</organism>
<evidence type="ECO:0000256" key="1">
    <source>
        <dbReference type="ARBA" id="ARBA00004370"/>
    </source>
</evidence>
<comment type="subcellular location">
    <subcellularLocation>
        <location evidence="1">Membrane</location>
    </subcellularLocation>
</comment>
<dbReference type="STRING" id="1202772.A0A1V9Z9K1"/>
<evidence type="ECO:0000256" key="3">
    <source>
        <dbReference type="ARBA" id="ARBA00022679"/>
    </source>
</evidence>
<comment type="caution">
    <text evidence="11">The sequence shown here is derived from an EMBL/GenBank/DDBJ whole genome shotgun (WGS) entry which is preliminary data.</text>
</comment>
<keyword evidence="12" id="KW-1185">Reference proteome</keyword>
<dbReference type="GO" id="GO:0006629">
    <property type="term" value="P:lipid metabolic process"/>
    <property type="evidence" value="ECO:0007669"/>
    <property type="project" value="UniProtKB-KW"/>
</dbReference>
<comment type="similarity">
    <text evidence="2">Belongs to the 1-acyl-sn-glycerol-3-phosphate acyltransferase family.</text>
</comment>
<dbReference type="EMBL" id="JNBR01000354">
    <property type="protein sequence ID" value="OQR94674.1"/>
    <property type="molecule type" value="Genomic_DNA"/>
</dbReference>
<dbReference type="PANTHER" id="PTHR23063:SF52">
    <property type="entry name" value="LYSOPHOSPHATIDYLCHOLINE ACYLTRANSFERASE"/>
    <property type="match status" value="1"/>
</dbReference>